<keyword evidence="5" id="KW-1185">Reference proteome</keyword>
<dbReference type="InterPro" id="IPR013096">
    <property type="entry name" value="Cupin_2"/>
</dbReference>
<keyword evidence="1" id="KW-0223">Dioxygenase</keyword>
<proteinExistence type="predicted"/>
<organism evidence="4 5">
    <name type="scientific">Jiangella ureilytica</name>
    <dbReference type="NCBI Taxonomy" id="2530374"/>
    <lineage>
        <taxon>Bacteria</taxon>
        <taxon>Bacillati</taxon>
        <taxon>Actinomycetota</taxon>
        <taxon>Actinomycetes</taxon>
        <taxon>Jiangellales</taxon>
        <taxon>Jiangellaceae</taxon>
        <taxon>Jiangella</taxon>
    </lineage>
</organism>
<dbReference type="InterPro" id="IPR047183">
    <property type="entry name" value="GDO-like"/>
</dbReference>
<dbReference type="InterPro" id="IPR011051">
    <property type="entry name" value="RmlC_Cupin_sf"/>
</dbReference>
<dbReference type="OrthoDB" id="285029at2"/>
<sequence length="334" mass="36753">MSTIDNVAEDFPEELEHTATGLEAQGLIARQVATHEVAPLPDKPQYTCRLDRMGGNSMLAMHLAEIQPGGYKCNHRHLDETLAYVISGRGRTEMRQSDYTHVIVTEWEAGDVVVIPANAWHRHVNADSDEPARQLSFRNTPLMNRILHGGGGTYTKKDRVYNGAARLPDRFDDELDFFTVREDVSPRTVKTNFIRQIADEELPASDPELGERASLKYFAMGGQLTLNVALVGIGAGGHVREHRPLGEESMLVLRGSGRTELRGTDGEVRVLTWTTGDVVCPPLGAVRKHVADTDVRLLKVRNVALERALDLPADEPTLDSALPDRLGDLAGGRA</sequence>
<dbReference type="Proteomes" id="UP000295621">
    <property type="component" value="Unassembled WGS sequence"/>
</dbReference>
<evidence type="ECO:0000259" key="3">
    <source>
        <dbReference type="Pfam" id="PF07883"/>
    </source>
</evidence>
<dbReference type="AlphaFoldDB" id="A0A4R4RS07"/>
<gene>
    <name evidence="4" type="ORF">E1212_08030</name>
</gene>
<dbReference type="PANTHER" id="PTHR41517">
    <property type="entry name" value="1,2-DIOXYGENASE PROTEIN-RELATED"/>
    <property type="match status" value="1"/>
</dbReference>
<dbReference type="Gene3D" id="2.60.120.10">
    <property type="entry name" value="Jelly Rolls"/>
    <property type="match status" value="2"/>
</dbReference>
<dbReference type="EMBL" id="SMKL01000013">
    <property type="protein sequence ID" value="TDC52791.1"/>
    <property type="molecule type" value="Genomic_DNA"/>
</dbReference>
<evidence type="ECO:0000313" key="5">
    <source>
        <dbReference type="Proteomes" id="UP000295621"/>
    </source>
</evidence>
<dbReference type="InterPro" id="IPR014710">
    <property type="entry name" value="RmlC-like_jellyroll"/>
</dbReference>
<keyword evidence="2" id="KW-0560">Oxidoreductase</keyword>
<dbReference type="RefSeq" id="WP_131981085.1">
    <property type="nucleotide sequence ID" value="NZ_SMKL01000013.1"/>
</dbReference>
<protein>
    <submittedName>
        <fullName evidence="4">Cupin domain-containing protein</fullName>
    </submittedName>
</protein>
<feature type="domain" description="Cupin type-2" evidence="3">
    <location>
        <begin position="63"/>
        <end position="135"/>
    </location>
</feature>
<dbReference type="GO" id="GO:0051213">
    <property type="term" value="F:dioxygenase activity"/>
    <property type="evidence" value="ECO:0007669"/>
    <property type="project" value="UniProtKB-KW"/>
</dbReference>
<dbReference type="PANTHER" id="PTHR41517:SF1">
    <property type="entry name" value="CUPIN"/>
    <property type="match status" value="1"/>
</dbReference>
<accession>A0A4R4RS07</accession>
<reference evidence="4 5" key="1">
    <citation type="submission" date="2019-02" db="EMBL/GenBank/DDBJ databases">
        <title>Draft genome sequences of novel Actinobacteria.</title>
        <authorList>
            <person name="Sahin N."/>
            <person name="Ay H."/>
            <person name="Saygin H."/>
        </authorList>
    </citation>
    <scope>NUCLEOTIDE SEQUENCE [LARGE SCALE GENOMIC DNA]</scope>
    <source>
        <strain evidence="4 5">KC603</strain>
    </source>
</reference>
<name>A0A4R4RS07_9ACTN</name>
<evidence type="ECO:0000313" key="4">
    <source>
        <dbReference type="EMBL" id="TDC52791.1"/>
    </source>
</evidence>
<dbReference type="SUPFAM" id="SSF51182">
    <property type="entry name" value="RmlC-like cupins"/>
    <property type="match status" value="1"/>
</dbReference>
<dbReference type="Pfam" id="PF07883">
    <property type="entry name" value="Cupin_2"/>
    <property type="match status" value="1"/>
</dbReference>
<comment type="caution">
    <text evidence="4">The sequence shown here is derived from an EMBL/GenBank/DDBJ whole genome shotgun (WGS) entry which is preliminary data.</text>
</comment>
<evidence type="ECO:0000256" key="1">
    <source>
        <dbReference type="ARBA" id="ARBA00022964"/>
    </source>
</evidence>
<evidence type="ECO:0000256" key="2">
    <source>
        <dbReference type="ARBA" id="ARBA00023002"/>
    </source>
</evidence>